<feature type="region of interest" description="Disordered" evidence="1">
    <location>
        <begin position="1"/>
        <end position="120"/>
    </location>
</feature>
<reference evidence="2 3" key="1">
    <citation type="journal article" date="2018" name="Mol. Biol. Evol.">
        <title>Broad Genomic Sampling Reveals a Smut Pathogenic Ancestry of the Fungal Clade Ustilaginomycotina.</title>
        <authorList>
            <person name="Kijpornyongpan T."/>
            <person name="Mondo S.J."/>
            <person name="Barry K."/>
            <person name="Sandor L."/>
            <person name="Lee J."/>
            <person name="Lipzen A."/>
            <person name="Pangilinan J."/>
            <person name="LaButti K."/>
            <person name="Hainaut M."/>
            <person name="Henrissat B."/>
            <person name="Grigoriev I.V."/>
            <person name="Spatafora J.W."/>
            <person name="Aime M.C."/>
        </authorList>
    </citation>
    <scope>NUCLEOTIDE SEQUENCE [LARGE SCALE GENOMIC DNA]</scope>
    <source>
        <strain evidence="2 3">MCA 3882</strain>
    </source>
</reference>
<feature type="compositionally biased region" description="Basic and acidic residues" evidence="1">
    <location>
        <begin position="308"/>
        <end position="341"/>
    </location>
</feature>
<dbReference type="InParanoid" id="A0A316V603"/>
<feature type="compositionally biased region" description="Basic and acidic residues" evidence="1">
    <location>
        <begin position="167"/>
        <end position="181"/>
    </location>
</feature>
<evidence type="ECO:0000313" key="2">
    <source>
        <dbReference type="EMBL" id="PWN32926.1"/>
    </source>
</evidence>
<evidence type="ECO:0000256" key="1">
    <source>
        <dbReference type="SAM" id="MobiDB-lite"/>
    </source>
</evidence>
<protein>
    <submittedName>
        <fullName evidence="2">Uncharacterized protein</fullName>
    </submittedName>
</protein>
<proteinExistence type="predicted"/>
<dbReference type="Proteomes" id="UP000245771">
    <property type="component" value="Unassembled WGS sequence"/>
</dbReference>
<gene>
    <name evidence="2" type="ORF">FA14DRAFT_181597</name>
</gene>
<dbReference type="EMBL" id="KZ819605">
    <property type="protein sequence ID" value="PWN32926.1"/>
    <property type="molecule type" value="Genomic_DNA"/>
</dbReference>
<sequence>MSNGTGSPNWDELLADGAITKVSSPESGTEPATAENPVQPSSVVDPVGDTGIPDLRTYTKKRTLKQDQPHEARRKSGNAWKNASPLSHEQAMQMESQEKRRRVKTSKTKPVGTVKTKKFKSRRDYYHARLKVLKEPGNESKLQEYKDRISKDNKTYMAKLKKEVVDGRASEQRKELYEKLDTPAQQRIEPEGIPATAQVPQWAAKKQASQTPKAIKQRERLAKLKSENPQEYLAFRERENQRIRHLRTSYTEEEKEKDRLQLKNSQRRFAERQKIAFKDPKNADSLKKLRKASSKASIEYYRRLTHDVRTGRASEKRIKIYENQKKGKKESARRHYERQKAADQAAKVTVAASPKSGN</sequence>
<name>A0A316V603_9BASI</name>
<feature type="region of interest" description="Disordered" evidence="1">
    <location>
        <begin position="246"/>
        <end position="292"/>
    </location>
</feature>
<organism evidence="2 3">
    <name type="scientific">Meira miltonrushii</name>
    <dbReference type="NCBI Taxonomy" id="1280837"/>
    <lineage>
        <taxon>Eukaryota</taxon>
        <taxon>Fungi</taxon>
        <taxon>Dikarya</taxon>
        <taxon>Basidiomycota</taxon>
        <taxon>Ustilaginomycotina</taxon>
        <taxon>Exobasidiomycetes</taxon>
        <taxon>Exobasidiales</taxon>
        <taxon>Brachybasidiaceae</taxon>
        <taxon>Meira</taxon>
    </lineage>
</organism>
<dbReference type="AlphaFoldDB" id="A0A316V603"/>
<accession>A0A316V603</accession>
<feature type="compositionally biased region" description="Basic and acidic residues" evidence="1">
    <location>
        <begin position="250"/>
        <end position="261"/>
    </location>
</feature>
<dbReference type="RefSeq" id="XP_025353228.1">
    <property type="nucleotide sequence ID" value="XM_025501114.1"/>
</dbReference>
<feature type="compositionally biased region" description="Low complexity" evidence="1">
    <location>
        <begin position="342"/>
        <end position="352"/>
    </location>
</feature>
<keyword evidence="3" id="KW-1185">Reference proteome</keyword>
<dbReference type="GeneID" id="37022895"/>
<feature type="region of interest" description="Disordered" evidence="1">
    <location>
        <begin position="167"/>
        <end position="193"/>
    </location>
</feature>
<feature type="region of interest" description="Disordered" evidence="1">
    <location>
        <begin position="308"/>
        <end position="358"/>
    </location>
</feature>
<evidence type="ECO:0000313" key="3">
    <source>
        <dbReference type="Proteomes" id="UP000245771"/>
    </source>
</evidence>
<feature type="compositionally biased region" description="Basic and acidic residues" evidence="1">
    <location>
        <begin position="268"/>
        <end position="287"/>
    </location>
</feature>